<evidence type="ECO:0000259" key="1">
    <source>
        <dbReference type="Pfam" id="PF13453"/>
    </source>
</evidence>
<comment type="caution">
    <text evidence="2">The sequence shown here is derived from an EMBL/GenBank/DDBJ whole genome shotgun (WGS) entry which is preliminary data.</text>
</comment>
<evidence type="ECO:0000313" key="3">
    <source>
        <dbReference type="Proteomes" id="UP000648239"/>
    </source>
</evidence>
<dbReference type="Pfam" id="PF13453">
    <property type="entry name" value="Zn_ribbon_TFIIB"/>
    <property type="match status" value="2"/>
</dbReference>
<accession>A0A8J6Y5K7</accession>
<name>A0A8J6Y5K7_9BACT</name>
<protein>
    <submittedName>
        <fullName evidence="2">Zf-TFIIB domain-containing protein</fullName>
    </submittedName>
</protein>
<feature type="domain" description="Transcription factor zinc-finger" evidence="1">
    <location>
        <begin position="4"/>
        <end position="41"/>
    </location>
</feature>
<dbReference type="Proteomes" id="UP000648239">
    <property type="component" value="Unassembled WGS sequence"/>
</dbReference>
<proteinExistence type="predicted"/>
<dbReference type="EMBL" id="JACXWD010000011">
    <property type="protein sequence ID" value="MBD3867520.1"/>
    <property type="molecule type" value="Genomic_DNA"/>
</dbReference>
<gene>
    <name evidence="2" type="ORF">IFK94_05295</name>
</gene>
<reference evidence="2 3" key="1">
    <citation type="submission" date="2020-08" db="EMBL/GenBank/DDBJ databases">
        <title>Acidobacteriota in marine sediments use diverse sulfur dissimilation pathways.</title>
        <authorList>
            <person name="Wasmund K."/>
        </authorList>
    </citation>
    <scope>NUCLEOTIDE SEQUENCE [LARGE SCALE GENOMIC DNA]</scope>
    <source>
        <strain evidence="2">MAG AM4</strain>
    </source>
</reference>
<dbReference type="AlphaFoldDB" id="A0A8J6Y5K7"/>
<sequence>MTGCPDCGEPLVIYEMDGVETDHCLACAGTWLDAGELELVVENAGVDPAPLVAALDNTPLGEKGVRRCPRCRKRMRVACLGPGDGVELDICPAGHGIWLDSGEMEDVAGAFSGGAGDAVASYFKELYPTERREG</sequence>
<evidence type="ECO:0000313" key="2">
    <source>
        <dbReference type="EMBL" id="MBD3867520.1"/>
    </source>
</evidence>
<dbReference type="InterPro" id="IPR027392">
    <property type="entry name" value="TF_Znf"/>
</dbReference>
<organism evidence="2 3">
    <name type="scientific">Candidatus Polarisedimenticola svalbardensis</name>
    <dbReference type="NCBI Taxonomy" id="2886004"/>
    <lineage>
        <taxon>Bacteria</taxon>
        <taxon>Pseudomonadati</taxon>
        <taxon>Acidobacteriota</taxon>
        <taxon>Candidatus Polarisedimenticolia</taxon>
        <taxon>Candidatus Polarisedimenticolales</taxon>
        <taxon>Candidatus Polarisedimenticolaceae</taxon>
        <taxon>Candidatus Polarisedimenticola</taxon>
    </lineage>
</organism>
<feature type="domain" description="Transcription factor zinc-finger" evidence="1">
    <location>
        <begin position="67"/>
        <end position="107"/>
    </location>
</feature>